<feature type="compositionally biased region" description="Basic and acidic residues" evidence="8">
    <location>
        <begin position="48"/>
        <end position="58"/>
    </location>
</feature>
<dbReference type="EMBL" id="KQ947436">
    <property type="protein sequence ID" value="KUJ08373.1"/>
    <property type="molecule type" value="Genomic_DNA"/>
</dbReference>
<dbReference type="InterPro" id="IPR011009">
    <property type="entry name" value="Kinase-like_dom_sf"/>
</dbReference>
<reference evidence="10 11" key="1">
    <citation type="submission" date="2015-10" db="EMBL/GenBank/DDBJ databases">
        <title>Full genome of DAOMC 229536 Phialocephala scopiformis, a fungal endophyte of spruce producing the potent anti-insectan compound rugulosin.</title>
        <authorList>
            <consortium name="DOE Joint Genome Institute"/>
            <person name="Walker A.K."/>
            <person name="Frasz S.L."/>
            <person name="Seifert K.A."/>
            <person name="Miller J.D."/>
            <person name="Mondo S.J."/>
            <person name="Labutti K."/>
            <person name="Lipzen A."/>
            <person name="Dockter R."/>
            <person name="Kennedy M."/>
            <person name="Grigoriev I.V."/>
            <person name="Spatafora J.W."/>
        </authorList>
    </citation>
    <scope>NUCLEOTIDE SEQUENCE [LARGE SCALE GENOMIC DNA]</scope>
    <source>
        <strain evidence="10 11">CBS 120377</strain>
    </source>
</reference>
<dbReference type="InterPro" id="IPR017441">
    <property type="entry name" value="Protein_kinase_ATP_BS"/>
</dbReference>
<dbReference type="KEGG" id="psco:LY89DRAFT_600026"/>
<dbReference type="RefSeq" id="XP_018062728.1">
    <property type="nucleotide sequence ID" value="XM_018210132.1"/>
</dbReference>
<sequence>MQKTPSSAERPSALKRAMSGFMKKTSIQPLTQLDGGNLSSISPSDPISSREHRRESVRRMSGTINSSPTTRSNSPPSPSSPADGKSRPPSQAGEPTHADFFANSRKKNRSSTGFGLRDKFSSSKNRHSGSNEKDSLQQARRSSRATSVDLESAPLEIAPPVDANGAQLPAREIWPTIAEIGTGVKARRMSLSLPDDFVVEVGDLYSEYSDQNKLGLRGKTLGKGATANVRLVIRKGHSSELYAAKEFRKMSTKEENEEYEKKVKSEYTIAKSLHHPNIVETYRLCTHNDRFTQVMEFCSEGDMFNLVSQKYLSKEDHLVDRVCFFKQLVQGLNYLHKNGIAHRDVKLENILITKDSKLKITDFGVSEVFAGQHPGLRSAGGQCGKEMGEVRLCAPGMCGSAPYVAPEVIARIDEYDPRPLDVWGAAIVMLCMTANGVLWQEAKPGSSPRYDDLVRGWEKWNGKHVEDATITEMDYPNVSFLDRCINPPALRRLLLTMLNPNPVKRASMAAVAKNRWLKNAECCQPNSNDDPAQTIDASKSRTNLKNLVKVVHHNHLPPHQHFGHKLVRLPGSTDM</sequence>
<dbReference type="FunCoup" id="A0A132B7Z7">
    <property type="interactions" value="255"/>
</dbReference>
<evidence type="ECO:0000256" key="2">
    <source>
        <dbReference type="ARBA" id="ARBA00022527"/>
    </source>
</evidence>
<dbReference type="OrthoDB" id="4062651at2759"/>
<dbReference type="InParanoid" id="A0A132B7Z7"/>
<gene>
    <name evidence="10" type="ORF">LY89DRAFT_600026</name>
</gene>
<dbReference type="Pfam" id="PF00069">
    <property type="entry name" value="Pkinase"/>
    <property type="match status" value="1"/>
</dbReference>
<comment type="similarity">
    <text evidence="1">Belongs to the protein kinase superfamily. CAMK Ser/Thr protein kinase family. NIM1 subfamily.</text>
</comment>
<feature type="region of interest" description="Disordered" evidence="8">
    <location>
        <begin position="1"/>
        <end position="153"/>
    </location>
</feature>
<feature type="compositionally biased region" description="Polar residues" evidence="8">
    <location>
        <begin position="136"/>
        <end position="146"/>
    </location>
</feature>
<dbReference type="STRING" id="149040.A0A132B7Z7"/>
<dbReference type="PROSITE" id="PS50011">
    <property type="entry name" value="PROTEIN_KINASE_DOM"/>
    <property type="match status" value="1"/>
</dbReference>
<dbReference type="GO" id="GO:0035556">
    <property type="term" value="P:intracellular signal transduction"/>
    <property type="evidence" value="ECO:0007669"/>
    <property type="project" value="TreeGrafter"/>
</dbReference>
<keyword evidence="4 7" id="KW-0547">Nucleotide-binding</keyword>
<dbReference type="AlphaFoldDB" id="A0A132B7Z7"/>
<dbReference type="GO" id="GO:0005737">
    <property type="term" value="C:cytoplasm"/>
    <property type="evidence" value="ECO:0007669"/>
    <property type="project" value="TreeGrafter"/>
</dbReference>
<dbReference type="GeneID" id="28819858"/>
<evidence type="ECO:0000256" key="4">
    <source>
        <dbReference type="ARBA" id="ARBA00022741"/>
    </source>
</evidence>
<dbReference type="GO" id="GO:0005524">
    <property type="term" value="F:ATP binding"/>
    <property type="evidence" value="ECO:0007669"/>
    <property type="project" value="UniProtKB-UniRule"/>
</dbReference>
<evidence type="ECO:0000256" key="1">
    <source>
        <dbReference type="ARBA" id="ARBA00010791"/>
    </source>
</evidence>
<dbReference type="SMART" id="SM00220">
    <property type="entry name" value="S_TKc"/>
    <property type="match status" value="1"/>
</dbReference>
<feature type="domain" description="Protein kinase" evidence="9">
    <location>
        <begin position="215"/>
        <end position="517"/>
    </location>
</feature>
<dbReference type="PROSITE" id="PS00107">
    <property type="entry name" value="PROTEIN_KINASE_ATP"/>
    <property type="match status" value="1"/>
</dbReference>
<keyword evidence="5 10" id="KW-0418">Kinase</keyword>
<dbReference type="PANTHER" id="PTHR24346:SF82">
    <property type="entry name" value="KP78A-RELATED"/>
    <property type="match status" value="1"/>
</dbReference>
<evidence type="ECO:0000256" key="3">
    <source>
        <dbReference type="ARBA" id="ARBA00022679"/>
    </source>
</evidence>
<dbReference type="SUPFAM" id="SSF56112">
    <property type="entry name" value="Protein kinase-like (PK-like)"/>
    <property type="match status" value="1"/>
</dbReference>
<dbReference type="Proteomes" id="UP000070700">
    <property type="component" value="Unassembled WGS sequence"/>
</dbReference>
<dbReference type="InterPro" id="IPR000719">
    <property type="entry name" value="Prot_kinase_dom"/>
</dbReference>
<evidence type="ECO:0000256" key="7">
    <source>
        <dbReference type="PROSITE-ProRule" id="PRU10141"/>
    </source>
</evidence>
<evidence type="ECO:0000256" key="8">
    <source>
        <dbReference type="SAM" id="MobiDB-lite"/>
    </source>
</evidence>
<name>A0A132B7Z7_MOLSC</name>
<dbReference type="PANTHER" id="PTHR24346">
    <property type="entry name" value="MAP/MICROTUBULE AFFINITY-REGULATING KINASE"/>
    <property type="match status" value="1"/>
</dbReference>
<evidence type="ECO:0000313" key="10">
    <source>
        <dbReference type="EMBL" id="KUJ08373.1"/>
    </source>
</evidence>
<keyword evidence="2" id="KW-0723">Serine/threonine-protein kinase</keyword>
<keyword evidence="3" id="KW-0808">Transferase</keyword>
<dbReference type="Gene3D" id="1.10.510.10">
    <property type="entry name" value="Transferase(Phosphotransferase) domain 1"/>
    <property type="match status" value="1"/>
</dbReference>
<evidence type="ECO:0000259" key="9">
    <source>
        <dbReference type="PROSITE" id="PS50011"/>
    </source>
</evidence>
<dbReference type="PROSITE" id="PS00108">
    <property type="entry name" value="PROTEIN_KINASE_ST"/>
    <property type="match status" value="1"/>
</dbReference>
<feature type="compositionally biased region" description="Low complexity" evidence="8">
    <location>
        <begin position="59"/>
        <end position="74"/>
    </location>
</feature>
<keyword evidence="11" id="KW-1185">Reference proteome</keyword>
<evidence type="ECO:0000313" key="11">
    <source>
        <dbReference type="Proteomes" id="UP000070700"/>
    </source>
</evidence>
<evidence type="ECO:0000256" key="5">
    <source>
        <dbReference type="ARBA" id="ARBA00022777"/>
    </source>
</evidence>
<dbReference type="GO" id="GO:0004674">
    <property type="term" value="F:protein serine/threonine kinase activity"/>
    <property type="evidence" value="ECO:0007669"/>
    <property type="project" value="UniProtKB-KW"/>
</dbReference>
<protein>
    <submittedName>
        <fullName evidence="10">Pkinase-domain-containing protein</fullName>
    </submittedName>
</protein>
<feature type="binding site" evidence="7">
    <location>
        <position position="245"/>
    </location>
    <ligand>
        <name>ATP</name>
        <dbReference type="ChEBI" id="CHEBI:30616"/>
    </ligand>
</feature>
<accession>A0A132B7Z7</accession>
<keyword evidence="6 7" id="KW-0067">ATP-binding</keyword>
<proteinExistence type="inferred from homology"/>
<organism evidence="10 11">
    <name type="scientific">Mollisia scopiformis</name>
    <name type="common">Conifer needle endophyte fungus</name>
    <name type="synonym">Phialocephala scopiformis</name>
    <dbReference type="NCBI Taxonomy" id="149040"/>
    <lineage>
        <taxon>Eukaryota</taxon>
        <taxon>Fungi</taxon>
        <taxon>Dikarya</taxon>
        <taxon>Ascomycota</taxon>
        <taxon>Pezizomycotina</taxon>
        <taxon>Leotiomycetes</taxon>
        <taxon>Helotiales</taxon>
        <taxon>Mollisiaceae</taxon>
        <taxon>Mollisia</taxon>
    </lineage>
</organism>
<evidence type="ECO:0000256" key="6">
    <source>
        <dbReference type="ARBA" id="ARBA00022840"/>
    </source>
</evidence>
<dbReference type="InterPro" id="IPR008271">
    <property type="entry name" value="Ser/Thr_kinase_AS"/>
</dbReference>